<comment type="caution">
    <text evidence="1">The sequence shown here is derived from an EMBL/GenBank/DDBJ whole genome shotgun (WGS) entry which is preliminary data.</text>
</comment>
<evidence type="ECO:0000313" key="1">
    <source>
        <dbReference type="EMBL" id="MDT0568621.1"/>
    </source>
</evidence>
<dbReference type="RefSeq" id="WP_157856785.1">
    <property type="nucleotide sequence ID" value="NZ_JAVRFJ010000010.1"/>
</dbReference>
<keyword evidence="2" id="KW-1185">Reference proteome</keyword>
<accession>A0ABU2YWL0</accession>
<dbReference type="Proteomes" id="UP001180737">
    <property type="component" value="Unassembled WGS sequence"/>
</dbReference>
<dbReference type="EMBL" id="JAVRFJ010000010">
    <property type="protein sequence ID" value="MDT0568621.1"/>
    <property type="molecule type" value="Genomic_DNA"/>
</dbReference>
<organism evidence="1 2">
    <name type="scientific">Streptomyces gottesmaniae</name>
    <dbReference type="NCBI Taxonomy" id="3075518"/>
    <lineage>
        <taxon>Bacteria</taxon>
        <taxon>Bacillati</taxon>
        <taxon>Actinomycetota</taxon>
        <taxon>Actinomycetes</taxon>
        <taxon>Kitasatosporales</taxon>
        <taxon>Streptomycetaceae</taxon>
        <taxon>Streptomyces</taxon>
    </lineage>
</organism>
<reference evidence="1" key="1">
    <citation type="submission" date="2024-05" db="EMBL/GenBank/DDBJ databases">
        <title>30 novel species of actinomycetes from the DSMZ collection.</title>
        <authorList>
            <person name="Nouioui I."/>
        </authorList>
    </citation>
    <scope>NUCLEOTIDE SEQUENCE</scope>
    <source>
        <strain evidence="1">DSM 3412</strain>
    </source>
</reference>
<name>A0ABU2YWL0_9ACTN</name>
<evidence type="ECO:0000313" key="2">
    <source>
        <dbReference type="Proteomes" id="UP001180737"/>
    </source>
</evidence>
<gene>
    <name evidence="1" type="ORF">RM704_14280</name>
</gene>
<proteinExistence type="predicted"/>
<protein>
    <submittedName>
        <fullName evidence="1">Uncharacterized protein</fullName>
    </submittedName>
</protein>
<sequence length="401" mass="46633">MRSDALEHETERVIAACRAMISEYCAWDSKRVSGETASSMYGDMFEFVNLRIETAESCLLLIENDKIADSLGLSRSLLEHYLLFLLMCRGNRYFQLADLSSERLTEGQFKARLREEQEELARLRAEGKSSCLEVRKYRRAKHRIMYVYEGLKDRDDPDFMIPIHFFQFQEFRPEVMRLKEENYFQYYEPETETKQAIRGQQDEAAWRYKHYLSYDALLQCLELNDLADPAVIYRIEAHYTFLGKFLHPTHGAVRDLHERSNWHNGQTGVGIGQPYTDAAKLLAALYICFCVASLLGEVAGVVDRAPAKYYTDSGTADLWSLIRAVSVDYPYFWFLFNDAPLYDRYLYCIHHADEADLVEWGGYAGVPLERVPFNQHIYSHFRGGLNGWSNIRWGSYNPAVH</sequence>